<evidence type="ECO:0000313" key="2">
    <source>
        <dbReference type="Proteomes" id="UP000339249"/>
    </source>
</evidence>
<dbReference type="Proteomes" id="UP000339249">
    <property type="component" value="Unassembled WGS sequence"/>
</dbReference>
<gene>
    <name evidence="1" type="ORF">NCTC9185_07104</name>
</gene>
<accession>A0A4U9DG05</accession>
<reference evidence="1 2" key="1">
    <citation type="submission" date="2019-04" db="EMBL/GenBank/DDBJ databases">
        <authorList>
            <consortium name="Pathogen Informatics"/>
        </authorList>
    </citation>
    <scope>NUCLEOTIDE SEQUENCE [LARGE SCALE GENOMIC DNA]</scope>
    <source>
        <strain evidence="1 2">NCTC9185</strain>
    </source>
</reference>
<dbReference type="AlphaFoldDB" id="A0A4U9DG05"/>
<protein>
    <submittedName>
        <fullName evidence="1">Citrate-proton symporter</fullName>
    </submittedName>
</protein>
<dbReference type="Gene3D" id="1.20.1250.20">
    <property type="entry name" value="MFS general substrate transporter like domains"/>
    <property type="match status" value="1"/>
</dbReference>
<sequence>MLQDSLLAWSLGGVSVYLSEIATPGNKGFYTSWQSASQQVAIVFAALIGYGLNATLGHDEISEGAGESHFSLAA</sequence>
<name>A0A4U9DG05_RAOTE</name>
<evidence type="ECO:0000313" key="1">
    <source>
        <dbReference type="EMBL" id="VTN15025.1"/>
    </source>
</evidence>
<dbReference type="SUPFAM" id="SSF103473">
    <property type="entry name" value="MFS general substrate transporter"/>
    <property type="match status" value="1"/>
</dbReference>
<proteinExistence type="predicted"/>
<organism evidence="1 2">
    <name type="scientific">Raoultella terrigena</name>
    <name type="common">Klebsiella terrigena</name>
    <dbReference type="NCBI Taxonomy" id="577"/>
    <lineage>
        <taxon>Bacteria</taxon>
        <taxon>Pseudomonadati</taxon>
        <taxon>Pseudomonadota</taxon>
        <taxon>Gammaproteobacteria</taxon>
        <taxon>Enterobacterales</taxon>
        <taxon>Enterobacteriaceae</taxon>
        <taxon>Klebsiella/Raoultella group</taxon>
        <taxon>Raoultella</taxon>
    </lineage>
</organism>
<dbReference type="InterPro" id="IPR036259">
    <property type="entry name" value="MFS_trans_sf"/>
</dbReference>
<dbReference type="EMBL" id="CABDVU010000001">
    <property type="protein sequence ID" value="VTN15025.1"/>
    <property type="molecule type" value="Genomic_DNA"/>
</dbReference>